<organism evidence="4 5">
    <name type="scientific">Aphanothece hegewaldii CCALA 016</name>
    <dbReference type="NCBI Taxonomy" id="2107694"/>
    <lineage>
        <taxon>Bacteria</taxon>
        <taxon>Bacillati</taxon>
        <taxon>Cyanobacteriota</taxon>
        <taxon>Cyanophyceae</taxon>
        <taxon>Oscillatoriophycideae</taxon>
        <taxon>Chroococcales</taxon>
        <taxon>Aphanothecaceae</taxon>
        <taxon>Aphanothece</taxon>
    </lineage>
</organism>
<dbReference type="InterPro" id="IPR038081">
    <property type="entry name" value="CalX-like_sf"/>
</dbReference>
<dbReference type="Gene3D" id="3.40.390.10">
    <property type="entry name" value="Collagenase (Catalytic Domain)"/>
    <property type="match status" value="1"/>
</dbReference>
<dbReference type="SMART" id="SM00235">
    <property type="entry name" value="ZnMc"/>
    <property type="match status" value="1"/>
</dbReference>
<dbReference type="InterPro" id="IPR006026">
    <property type="entry name" value="Peptidase_Metallo"/>
</dbReference>
<comment type="similarity">
    <text evidence="1">Belongs to the peptidase M10B family.</text>
</comment>
<dbReference type="InterPro" id="IPR024079">
    <property type="entry name" value="MetalloPept_cat_dom_sf"/>
</dbReference>
<evidence type="ECO:0000313" key="5">
    <source>
        <dbReference type="Proteomes" id="UP000239001"/>
    </source>
</evidence>
<dbReference type="SUPFAM" id="SSF55486">
    <property type="entry name" value="Metalloproteases ('zincins'), catalytic domain"/>
    <property type="match status" value="1"/>
</dbReference>
<dbReference type="CDD" id="cd04277">
    <property type="entry name" value="ZnMc_serralysin_like"/>
    <property type="match status" value="1"/>
</dbReference>
<feature type="compositionally biased region" description="Basic and acidic residues" evidence="2">
    <location>
        <begin position="29"/>
        <end position="46"/>
    </location>
</feature>
<feature type="region of interest" description="Disordered" evidence="2">
    <location>
        <begin position="29"/>
        <end position="49"/>
    </location>
</feature>
<dbReference type="Gene3D" id="2.60.40.2030">
    <property type="match status" value="1"/>
</dbReference>
<dbReference type="AlphaFoldDB" id="A0A2T1LUM3"/>
<dbReference type="SUPFAM" id="SSF141072">
    <property type="entry name" value="CalX-like"/>
    <property type="match status" value="1"/>
</dbReference>
<dbReference type="OrthoDB" id="418066at2"/>
<dbReference type="GO" id="GO:0006508">
    <property type="term" value="P:proteolysis"/>
    <property type="evidence" value="ECO:0007669"/>
    <property type="project" value="InterPro"/>
</dbReference>
<gene>
    <name evidence="4" type="ORF">C7H19_17035</name>
</gene>
<comment type="caution">
    <text evidence="4">The sequence shown here is derived from an EMBL/GenBank/DDBJ whole genome shotgun (WGS) entry which is preliminary data.</text>
</comment>
<dbReference type="GO" id="GO:0008270">
    <property type="term" value="F:zinc ion binding"/>
    <property type="evidence" value="ECO:0007669"/>
    <property type="project" value="InterPro"/>
</dbReference>
<dbReference type="PRINTS" id="PR00313">
    <property type="entry name" value="CABNDNGRPT"/>
</dbReference>
<reference evidence="4 5" key="1">
    <citation type="submission" date="2018-03" db="EMBL/GenBank/DDBJ databases">
        <title>The ancient ancestry and fast evolution of plastids.</title>
        <authorList>
            <person name="Moore K.R."/>
            <person name="Magnabosco C."/>
            <person name="Momper L."/>
            <person name="Gold D.A."/>
            <person name="Bosak T."/>
            <person name="Fournier G.P."/>
        </authorList>
    </citation>
    <scope>NUCLEOTIDE SEQUENCE [LARGE SCALE GENOMIC DNA]</scope>
    <source>
        <strain evidence="4 5">CCALA 016</strain>
    </source>
</reference>
<accession>A0A2T1LUM3</accession>
<evidence type="ECO:0000256" key="1">
    <source>
        <dbReference type="ARBA" id="ARBA00009490"/>
    </source>
</evidence>
<dbReference type="Gene3D" id="2.150.10.10">
    <property type="entry name" value="Serralysin-like metalloprotease, C-terminal"/>
    <property type="match status" value="1"/>
</dbReference>
<evidence type="ECO:0000256" key="2">
    <source>
        <dbReference type="SAM" id="MobiDB-lite"/>
    </source>
</evidence>
<dbReference type="Proteomes" id="UP000239001">
    <property type="component" value="Unassembled WGS sequence"/>
</dbReference>
<proteinExistence type="inferred from homology"/>
<dbReference type="GO" id="GO:0008237">
    <property type="term" value="F:metallopeptidase activity"/>
    <property type="evidence" value="ECO:0007669"/>
    <property type="project" value="InterPro"/>
</dbReference>
<dbReference type="SUPFAM" id="SSF51120">
    <property type="entry name" value="beta-Roll"/>
    <property type="match status" value="3"/>
</dbReference>
<dbReference type="GO" id="GO:0005509">
    <property type="term" value="F:calcium ion binding"/>
    <property type="evidence" value="ECO:0007669"/>
    <property type="project" value="InterPro"/>
</dbReference>
<sequence>MSYFIKDALTGNLEQNLTANKPLERWIESEHSRHHSHDDDEVHDYPIDLNPSTIAPTRPLLLPTRPSLLNSEPILANSLSQDRINGLLSAYKWNNIPSSRELTYSFYESSVWGGSYYGTQTGVTEVSEAVKTNVRQLLSWLETVINIDFQEVTETSTSSPVGTLRYMLSNGPGYAYCYYPSTNPLGGDVHLKPSYQNTSDTNGFEQPAGNHGYMTLIHETLHGLGLKHPHDGTALPTVEDNTANTVMSYRFTGNSAGTAMAYDIAALQSLYGTKAKETGDTSYQFTTRIDQFSLNGTLSIDTSYLTKQTIWDTAGSDTLDFTNLAFENLGYRFDMNEGGWLTANRAYRFQQSINDYNVTGGSIQSTYYDFGTSIAYDVTLENLINSTSADTIYANGAANTFQGYTKGRSVGADILWNTNSSDSLDLSTYTVNEVTQTQNGSDLILGFGSNGSVTVKNYYSGSQLNILYKQIVVLPTITLDIAPGSVTEDGTDNLIYTFTRTGNTTNALTVNFSVGGTATLNTDYTSIGANSFNATTGSIIFAANASTTTLTIDPTLDSLVEDPETVQLALTSSNNYTIGTPASITGTITNDDGDGLDNTLIGGSGNDSLNGAAGNDTIIGNSGNDSLNGGKGIDSLSGGLGDDNYTVDNLADVCIENSGEGTDTIKTPFSTNLTGTNIERLTLTGTGNVDGTGDSNNNILIGNTGNNILTGGGGNDTLTGGGGNDTYVFASLADGIDRITDFNVVNDLITLSASGFGGGLSLGSLDASQLRVGAGITSANSATQRVIFNTTTGALFFDADGNGAIATSTRFATLSANLALIETDFLVV</sequence>
<keyword evidence="5" id="KW-1185">Reference proteome</keyword>
<dbReference type="EMBL" id="PXOH01000021">
    <property type="protein sequence ID" value="PSF35262.1"/>
    <property type="molecule type" value="Genomic_DNA"/>
</dbReference>
<dbReference type="Pfam" id="PF00353">
    <property type="entry name" value="HemolysinCabind"/>
    <property type="match status" value="2"/>
</dbReference>
<protein>
    <submittedName>
        <fullName evidence="4">Sodium:calcium exchanger</fullName>
    </submittedName>
</protein>
<evidence type="ECO:0000313" key="4">
    <source>
        <dbReference type="EMBL" id="PSF35262.1"/>
    </source>
</evidence>
<evidence type="ECO:0000259" key="3">
    <source>
        <dbReference type="SMART" id="SM00235"/>
    </source>
</evidence>
<dbReference type="InterPro" id="IPR011049">
    <property type="entry name" value="Serralysin-like_metalloprot_C"/>
</dbReference>
<dbReference type="InterPro" id="IPR001343">
    <property type="entry name" value="Hemolysn_Ca-bd"/>
</dbReference>
<feature type="domain" description="Peptidase metallopeptidase" evidence="3">
    <location>
        <begin position="89"/>
        <end position="273"/>
    </location>
</feature>
<dbReference type="RefSeq" id="WP_106458122.1">
    <property type="nucleotide sequence ID" value="NZ_PXOH01000021.1"/>
</dbReference>
<reference evidence="4 5" key="2">
    <citation type="submission" date="2018-03" db="EMBL/GenBank/DDBJ databases">
        <authorList>
            <person name="Keele B.F."/>
        </authorList>
    </citation>
    <scope>NUCLEOTIDE SEQUENCE [LARGE SCALE GENOMIC DNA]</scope>
    <source>
        <strain evidence="4 5">CCALA 016</strain>
    </source>
</reference>
<name>A0A2T1LUM3_9CHRO</name>
<dbReference type="InterPro" id="IPR034033">
    <property type="entry name" value="Serralysin-like"/>
</dbReference>